<dbReference type="GO" id="GO:0016787">
    <property type="term" value="F:hydrolase activity"/>
    <property type="evidence" value="ECO:0007669"/>
    <property type="project" value="UniProtKB-KW"/>
</dbReference>
<evidence type="ECO:0000259" key="10">
    <source>
        <dbReference type="PROSITE" id="PS51643"/>
    </source>
</evidence>
<evidence type="ECO:0000256" key="5">
    <source>
        <dbReference type="ARBA" id="ARBA00022801"/>
    </source>
</evidence>
<evidence type="ECO:0000256" key="2">
    <source>
        <dbReference type="ARBA" id="ARBA00009046"/>
    </source>
</evidence>
<protein>
    <submittedName>
        <fullName evidence="11">CRISPR-associated nuclease/helicase Cas3 subtype I-F/YPEST</fullName>
        <ecNumber evidence="11">3.1.-.-</ecNumber>
        <ecNumber evidence="11">3.6.4.-</ecNumber>
    </submittedName>
</protein>
<dbReference type="EMBL" id="MLJW01000375">
    <property type="protein sequence ID" value="OIQ88352.1"/>
    <property type="molecule type" value="Genomic_DNA"/>
</dbReference>
<evidence type="ECO:0000256" key="6">
    <source>
        <dbReference type="ARBA" id="ARBA00022806"/>
    </source>
</evidence>
<keyword evidence="3" id="KW-0479">Metal-binding</keyword>
<dbReference type="Gene3D" id="3.40.50.300">
    <property type="entry name" value="P-loop containing nucleotide triphosphate hydrolases"/>
    <property type="match status" value="1"/>
</dbReference>
<dbReference type="InterPro" id="IPR054712">
    <property type="entry name" value="Cas3-like_dom"/>
</dbReference>
<dbReference type="Pfam" id="PF22590">
    <property type="entry name" value="Cas3-like_C_2"/>
    <property type="match status" value="1"/>
</dbReference>
<dbReference type="SUPFAM" id="SSF52540">
    <property type="entry name" value="P-loop containing nucleoside triphosphate hydrolases"/>
    <property type="match status" value="1"/>
</dbReference>
<dbReference type="InterPro" id="IPR048823">
    <property type="entry name" value="Cas3_I-F_Cas2"/>
</dbReference>
<accession>A0A1J5QXN4</accession>
<keyword evidence="4" id="KW-0547">Nucleotide-binding</keyword>
<dbReference type="Pfam" id="PF21384">
    <property type="entry name" value="Cas3_I-F_Cas2"/>
    <property type="match status" value="1"/>
</dbReference>
<evidence type="ECO:0000256" key="1">
    <source>
        <dbReference type="ARBA" id="ARBA00006847"/>
    </source>
</evidence>
<sequence length="1040" mass="114164">MEIVLVSACEKRAIARTRAVLDRYATRMGDGSWVTRITSEGLQSLHAALRRSASRSTAVLCLLRQGRGQAQRLQPLWIVGGRDRFSADGATPVFVTQRDTRRRTIDTAGDEPAWIRDVRRVAALSGLFHDLGKNNRFFAAKILRTSAIADPIRHEWISACLLAEVIGDAPPTLGAVWQRALNAAGNDQLGRDAIPLLDGGVCSAADAVMACVATHHRLYEEFAEKSGRLGPHAFLRSEAMPAKQDVPRAWVREQAAAYPADLESRVLRAAGHLRTERDSPRSPDYWRGVALLARVALILADHKVSSEAMPEGQPLETPFANSELGRDGRRQPRQSLRWHLQSVSAVAAVMADRMFALNTEVECLGQRAVDTIHAPSTGRFAWQEEAAVAVSEARAAHPGAPMLLQVIASTGSGKTRACARFAALAALDGAVRFATALNLRTLTLQTGAAYAQQLGIPDDALAVVIGDTMTRRAFEAQQRADTANEDEMVRDLGEDIAVRGVAAVPSWLDHFVQGNGNLRAMLGAPILVTTADYLVSAAEPCAQARHVLPLLRLWSSDLVLDEVDTYDATSVAAILRLVQMAAFLGRNVIASSATLTGALSSTLVRYYEHGARLRASLHGRSSADFVLGTVSDLASPSITLFVDTSTAKISFDAHVAQISAALAARAHQAPRRAVLLPVVPSRDGFLEAICQGAARLHADHRWRSPVHDKFMSIGLVRVANIPVAIEVARRLRDCAQLAGLHPKVLCYHSGLLNGHRWMIESRLDRILSRSSDPCAPAVSDRSIDEHMRKQYVREGLFIVVATPVEEVGRDHDFDWAVIEPSSAQSIVQTAGRVHRHRPDPVDAANVAVLQFNMRACLGKPMAFVRPGNEVQAPYFTHDLQQLLAWEPLGQSLDARLRFDGTLHALTRLDEAALAADLAEPRRRMLQSPSLWLSQYTYRRWPLRDRELSDRLRYEPHVGWSRFEVHSSGRRGFQPLGEDAVSGSLEPRRNAWMHFGVDAIVSSCRDAGLDPDWALEVELINRSRDVQLPRLEVSFDGIRYA</sequence>
<dbReference type="GO" id="GO:0005524">
    <property type="term" value="F:ATP binding"/>
    <property type="evidence" value="ECO:0007669"/>
    <property type="project" value="UniProtKB-KW"/>
</dbReference>
<keyword evidence="8" id="KW-0051">Antiviral defense</keyword>
<dbReference type="EC" id="3.6.4.-" evidence="11"/>
<gene>
    <name evidence="11" type="primary">cas3_2</name>
    <name evidence="11" type="ORF">GALL_297500</name>
</gene>
<dbReference type="Gene3D" id="1.10.3210.30">
    <property type="match status" value="1"/>
</dbReference>
<evidence type="ECO:0000256" key="8">
    <source>
        <dbReference type="ARBA" id="ARBA00023118"/>
    </source>
</evidence>
<reference evidence="11" key="1">
    <citation type="submission" date="2016-10" db="EMBL/GenBank/DDBJ databases">
        <title>Sequence of Gallionella enrichment culture.</title>
        <authorList>
            <person name="Poehlein A."/>
            <person name="Muehling M."/>
            <person name="Daniel R."/>
        </authorList>
    </citation>
    <scope>NUCLEOTIDE SEQUENCE</scope>
</reference>
<dbReference type="PROSITE" id="PS51643">
    <property type="entry name" value="HD_CAS3"/>
    <property type="match status" value="1"/>
</dbReference>
<comment type="similarity">
    <text evidence="2">In the central section; belongs to the CRISPR-associated helicase Cas3 family.</text>
</comment>
<evidence type="ECO:0000313" key="11">
    <source>
        <dbReference type="EMBL" id="OIQ88352.1"/>
    </source>
</evidence>
<comment type="similarity">
    <text evidence="1">In the N-terminal section; belongs to the CRISPR-associated nuclease Cas3-HD family.</text>
</comment>
<evidence type="ECO:0000256" key="3">
    <source>
        <dbReference type="ARBA" id="ARBA00022723"/>
    </source>
</evidence>
<keyword evidence="6 11" id="KW-0347">Helicase</keyword>
<name>A0A1J5QXN4_9ZZZZ</name>
<proteinExistence type="inferred from homology"/>
<dbReference type="EC" id="3.1.-.-" evidence="11"/>
<comment type="caution">
    <text evidence="11">The sequence shown here is derived from an EMBL/GenBank/DDBJ whole genome shotgun (WGS) entry which is preliminary data.</text>
</comment>
<keyword evidence="7" id="KW-0067">ATP-binding</keyword>
<feature type="region of interest" description="Disordered" evidence="9">
    <location>
        <begin position="308"/>
        <end position="333"/>
    </location>
</feature>
<dbReference type="AlphaFoldDB" id="A0A1J5QXN4"/>
<dbReference type="GO" id="GO:0004386">
    <property type="term" value="F:helicase activity"/>
    <property type="evidence" value="ECO:0007669"/>
    <property type="project" value="UniProtKB-KW"/>
</dbReference>
<keyword evidence="5 11" id="KW-0378">Hydrolase</keyword>
<dbReference type="InterPro" id="IPR038257">
    <property type="entry name" value="CRISPR-assoc_Cas3_HD_sf"/>
</dbReference>
<feature type="domain" description="HD Cas3-type" evidence="10">
    <location>
        <begin position="106"/>
        <end position="303"/>
    </location>
</feature>
<evidence type="ECO:0000256" key="4">
    <source>
        <dbReference type="ARBA" id="ARBA00022741"/>
    </source>
</evidence>
<dbReference type="InterPro" id="IPR006483">
    <property type="entry name" value="CRISPR-assoc_Cas3_HD"/>
</dbReference>
<organism evidence="11">
    <name type="scientific">mine drainage metagenome</name>
    <dbReference type="NCBI Taxonomy" id="410659"/>
    <lineage>
        <taxon>unclassified sequences</taxon>
        <taxon>metagenomes</taxon>
        <taxon>ecological metagenomes</taxon>
    </lineage>
</organism>
<dbReference type="GO" id="GO:0051607">
    <property type="term" value="P:defense response to virus"/>
    <property type="evidence" value="ECO:0007669"/>
    <property type="project" value="UniProtKB-KW"/>
</dbReference>
<dbReference type="GO" id="GO:0046872">
    <property type="term" value="F:metal ion binding"/>
    <property type="evidence" value="ECO:0007669"/>
    <property type="project" value="UniProtKB-KW"/>
</dbReference>
<evidence type="ECO:0000256" key="9">
    <source>
        <dbReference type="SAM" id="MobiDB-lite"/>
    </source>
</evidence>
<dbReference type="InterPro" id="IPR027417">
    <property type="entry name" value="P-loop_NTPase"/>
</dbReference>
<evidence type="ECO:0000256" key="7">
    <source>
        <dbReference type="ARBA" id="ARBA00022840"/>
    </source>
</evidence>